<dbReference type="RefSeq" id="WP_213373083.1">
    <property type="nucleotide sequence ID" value="NZ_BSFJ01000005.1"/>
</dbReference>
<accession>A0A9W6J9F9</accession>
<dbReference type="InterPro" id="IPR037401">
    <property type="entry name" value="SnoaL-like"/>
</dbReference>
<dbReference type="SUPFAM" id="SSF54427">
    <property type="entry name" value="NTF2-like"/>
    <property type="match status" value="1"/>
</dbReference>
<dbReference type="Gene3D" id="3.10.450.50">
    <property type="match status" value="1"/>
</dbReference>
<feature type="domain" description="SnoaL-like" evidence="1">
    <location>
        <begin position="7"/>
        <end position="101"/>
    </location>
</feature>
<protein>
    <recommendedName>
        <fullName evidence="1">SnoaL-like domain-containing protein</fullName>
    </recommendedName>
</protein>
<dbReference type="Proteomes" id="UP001143370">
    <property type="component" value="Unassembled WGS sequence"/>
</dbReference>
<reference evidence="2" key="2">
    <citation type="submission" date="2023-01" db="EMBL/GenBank/DDBJ databases">
        <authorList>
            <person name="Sun Q."/>
            <person name="Evtushenko L."/>
        </authorList>
    </citation>
    <scope>NUCLEOTIDE SEQUENCE</scope>
    <source>
        <strain evidence="2">VKM B-2484</strain>
    </source>
</reference>
<organism evidence="2 3">
    <name type="scientific">Ancylobacter dichloromethanicus</name>
    <dbReference type="NCBI Taxonomy" id="518825"/>
    <lineage>
        <taxon>Bacteria</taxon>
        <taxon>Pseudomonadati</taxon>
        <taxon>Pseudomonadota</taxon>
        <taxon>Alphaproteobacteria</taxon>
        <taxon>Hyphomicrobiales</taxon>
        <taxon>Xanthobacteraceae</taxon>
        <taxon>Ancylobacter</taxon>
    </lineage>
</organism>
<dbReference type="AlphaFoldDB" id="A0A9W6J9F9"/>
<sequence>MNMPEIVKAYFDADIRNDADALVATFAAEGVVKDEGALHQGRRAIRDWWLAAKEKAHHVTTPVELTGSGDKVSVRALVSGDFSNSPATLDFAFTIEQGRIVGLEIG</sequence>
<evidence type="ECO:0000259" key="1">
    <source>
        <dbReference type="Pfam" id="PF12680"/>
    </source>
</evidence>
<dbReference type="EMBL" id="BSFJ01000005">
    <property type="protein sequence ID" value="GLK71749.1"/>
    <property type="molecule type" value="Genomic_DNA"/>
</dbReference>
<dbReference type="InterPro" id="IPR032710">
    <property type="entry name" value="NTF2-like_dom_sf"/>
</dbReference>
<evidence type="ECO:0000313" key="3">
    <source>
        <dbReference type="Proteomes" id="UP001143370"/>
    </source>
</evidence>
<gene>
    <name evidence="2" type="ORF">GCM10017643_18640</name>
</gene>
<reference evidence="2" key="1">
    <citation type="journal article" date="2014" name="Int. J. Syst. Evol. Microbiol.">
        <title>Complete genome sequence of Corynebacterium casei LMG S-19264T (=DSM 44701T), isolated from a smear-ripened cheese.</title>
        <authorList>
            <consortium name="US DOE Joint Genome Institute (JGI-PGF)"/>
            <person name="Walter F."/>
            <person name="Albersmeier A."/>
            <person name="Kalinowski J."/>
            <person name="Ruckert C."/>
        </authorList>
    </citation>
    <scope>NUCLEOTIDE SEQUENCE</scope>
    <source>
        <strain evidence="2">VKM B-2484</strain>
    </source>
</reference>
<evidence type="ECO:0000313" key="2">
    <source>
        <dbReference type="EMBL" id="GLK71749.1"/>
    </source>
</evidence>
<comment type="caution">
    <text evidence="2">The sequence shown here is derived from an EMBL/GenBank/DDBJ whole genome shotgun (WGS) entry which is preliminary data.</text>
</comment>
<name>A0A9W6J9F9_9HYPH</name>
<dbReference type="Pfam" id="PF12680">
    <property type="entry name" value="SnoaL_2"/>
    <property type="match status" value="1"/>
</dbReference>
<proteinExistence type="predicted"/>
<keyword evidence="3" id="KW-1185">Reference proteome</keyword>